<dbReference type="AlphaFoldDB" id="A0AAD0APK0"/>
<feature type="coiled-coil region" evidence="1">
    <location>
        <begin position="177"/>
        <end position="204"/>
    </location>
</feature>
<feature type="coiled-coil region" evidence="1">
    <location>
        <begin position="236"/>
        <end position="263"/>
    </location>
</feature>
<organism evidence="2 3">
    <name type="scientific">Fusobacterium pseudoperiodonticum</name>
    <dbReference type="NCBI Taxonomy" id="2663009"/>
    <lineage>
        <taxon>Bacteria</taxon>
        <taxon>Fusobacteriati</taxon>
        <taxon>Fusobacteriota</taxon>
        <taxon>Fusobacteriia</taxon>
        <taxon>Fusobacteriales</taxon>
        <taxon>Fusobacteriaceae</taxon>
        <taxon>Fusobacterium</taxon>
    </lineage>
</organism>
<dbReference type="EMBL" id="CP024702">
    <property type="protein sequence ID" value="ATV65108.1"/>
    <property type="molecule type" value="Genomic_DNA"/>
</dbReference>
<evidence type="ECO:0000313" key="3">
    <source>
        <dbReference type="Proteomes" id="UP000231749"/>
    </source>
</evidence>
<sequence>MDFKTGKLHKIIREFKKGNGRYEINGIDLENTVFLYREKASPFIPIPKGNYRTVSDGNENTLIVDDYINNKAVEFQIISIFNVNASKYLEKFPELSMAVEHTNKIVDDINNIIDYLNSVGVKTDSKYQTQILTPLEPSSTWYMNADGVIETLPLDDFNKKFKEIIENISETADKKAQEQVRKRLETLKEEIETFKNTKTSEILENITKKENDSLKEIGKIRDIAKNEINTGVSSINETSSEVLENIKNKKENYISEITTISNNSKKELESKIPEINKKFNAIAGGQINLSFIQDTGEKRIGEYYLDKNTGKLFKCIRTTSSIVNSAEYFKDMSIDSIVNRLENLKKTQMVLWRGASNELPFYVTNVSSHLTFNNIHSITVIGNVTCTLPNAILKSLPINQELILGLDNGVRSDGVFYFKKINDTYGIFGTKGVVEDIGYAGYNTLIIEY</sequence>
<dbReference type="RefSeq" id="WP_099990033.1">
    <property type="nucleotide sequence ID" value="NZ_CP024702.1"/>
</dbReference>
<gene>
    <name evidence="2" type="ORF">CTM86_00045</name>
</gene>
<proteinExistence type="predicted"/>
<reference evidence="3" key="1">
    <citation type="submission" date="2017-11" db="EMBL/GenBank/DDBJ databases">
        <title>Genome sequencing of Fusobacterium periodonticum KCOM 1282.</title>
        <authorList>
            <person name="Kook J.-K."/>
            <person name="Park S.-N."/>
            <person name="Lim Y.K."/>
        </authorList>
    </citation>
    <scope>NUCLEOTIDE SEQUENCE [LARGE SCALE GENOMIC DNA]</scope>
    <source>
        <strain evidence="3">KCOM 1282</strain>
    </source>
</reference>
<protein>
    <submittedName>
        <fullName evidence="2">Uncharacterized protein</fullName>
    </submittedName>
</protein>
<dbReference type="Proteomes" id="UP000231749">
    <property type="component" value="Chromosome"/>
</dbReference>
<accession>A0AAD0APK0</accession>
<keyword evidence="1" id="KW-0175">Coiled coil</keyword>
<name>A0AAD0APK0_9FUSO</name>
<evidence type="ECO:0000256" key="1">
    <source>
        <dbReference type="SAM" id="Coils"/>
    </source>
</evidence>
<evidence type="ECO:0000313" key="2">
    <source>
        <dbReference type="EMBL" id="ATV65108.1"/>
    </source>
</evidence>